<feature type="region of interest" description="Disordered" evidence="2">
    <location>
        <begin position="99"/>
        <end position="394"/>
    </location>
</feature>
<feature type="compositionally biased region" description="Polar residues" evidence="2">
    <location>
        <begin position="734"/>
        <end position="752"/>
    </location>
</feature>
<feature type="compositionally biased region" description="Basic and acidic residues" evidence="2">
    <location>
        <begin position="1099"/>
        <end position="1108"/>
    </location>
</feature>
<feature type="compositionally biased region" description="Polar residues" evidence="2">
    <location>
        <begin position="596"/>
        <end position="610"/>
    </location>
</feature>
<dbReference type="SMART" id="SM00698">
    <property type="entry name" value="MORN"/>
    <property type="match status" value="3"/>
</dbReference>
<feature type="compositionally biased region" description="Polar residues" evidence="2">
    <location>
        <begin position="919"/>
        <end position="928"/>
    </location>
</feature>
<feature type="compositionally biased region" description="Polar residues" evidence="2">
    <location>
        <begin position="531"/>
        <end position="556"/>
    </location>
</feature>
<protein>
    <submittedName>
        <fullName evidence="3">MORN repeat-containing protein 3</fullName>
    </submittedName>
</protein>
<dbReference type="InterPro" id="IPR003409">
    <property type="entry name" value="MORN"/>
</dbReference>
<feature type="region of interest" description="Disordered" evidence="2">
    <location>
        <begin position="1099"/>
        <end position="1159"/>
    </location>
</feature>
<sequence length="1297" mass="140090">MHSWFKRGWAQEWLILAKATQRRPSAYHEHRAGQCQWTLHRLDSTGQMSVEPYGIWPVPGHLMDLIWAAGGWDPMSPVQCSQSLLAAFEGCNSNLRSRGWKQRSLDHGAEAGTEGAQEEGDEDEAPESPPSPIRVRRQEKVPTNARARLLADSSDSDDARPVRPAKPSKAAAGDEAHASHELDTGPQVFAEAAQETIPSSPMAAEALPDSQDPHPESQGSDGYPAAGRDHAGPAPQATNPKVHRGKPEASQRKKSRPDRPVIARSRSEDSHEEAELLSDVEESQPLDEEEHSWTPDRRGRQYGLGMPQSEKRPTPKHFGGAGPQMLPEFQEVLPGQLSPGADDSTTFHETPQHLDLSLTSSPLSEHPYAHSSTAGHFPFEHDQQGHRSATSEDLLSRSPHARAWNMSFPARDASSFAWQHGGERDPRDTPWPSYPGRSGPRPPPAMGGYSDPAPGVQQSAAERSFLYHGPADQYPPDVAPHVGTSRRDLFSFPGQEFGDGQLDHYLATIPVQQRQQQRQGQQLQQQQQQQPSHAPQISSETQSDLSRIESQASARNRLQARPTRAEQEKQLSSATSYPLAEQFLQHGVQQGPFAKQQVQPAAARTQSARQLSPKHSAPVQHAHDELCSASAPQRSGSPRSLSTAAPAYPRARELEQQRRLLKERKELQAATGGRTPPPSSLIRTAGARAPPRKGESPVRDMVRSASRSGSPKQISPSAKQHKGEIPCSKRDGVAQSSYSPVNTGLSRGTGSASGPRIASRSQPEMPVFVEPIARLAVQTSRSQTLHFSNASNGKLGPKEARRGGERSASPFGVQRSLRSPQKPSPREKSAARPAGAKPVSPRNPASRQVNGQVQPKAKTKTDESRRKVESRFQSPSVQPRDPSPASERLPRKPAVPVAPRSQTPPKKGLASYLPGAQPAKNTTSSTPAGQAGFADKVAALPQPTDQQACSPWGMSKTAEEKEGRVYVGFRDRQGQRSGYGVMQMDGTTYTGQWCGSKREGYGTLFFNGGVFEGQWLQGSAHGKGAIHFQNGDTFEGMYANNKKCGHGVYTWADGTKESGEYAGGQKDGLHLWCSGNESWEVVYDMGIVTATRRLDASKVERQGMKQDEATDATESTPAAAEASAAQAQTQMPRVLDKARPAPRPTPPPSPPAKAVLPSNRCRSDSAFRAQGFTDEEIALIERRSPPSSPVAPAPDRAAQPGGCSARVYFPTSRGKSRDTRDQSRGALPGSSAPEAATAADAAAGAAAPAQPQAAAALSEDSAAEQQEIENGPDETPESRTSYLREPMPEGPENDSAR</sequence>
<reference evidence="3 4" key="1">
    <citation type="submission" date="2016-02" db="EMBL/GenBank/DDBJ databases">
        <title>Genome analysis of coral dinoflagellate symbionts highlights evolutionary adaptations to a symbiotic lifestyle.</title>
        <authorList>
            <person name="Aranda M."/>
            <person name="Li Y."/>
            <person name="Liew Y.J."/>
            <person name="Baumgarten S."/>
            <person name="Simakov O."/>
            <person name="Wilson M."/>
            <person name="Piel J."/>
            <person name="Ashoor H."/>
            <person name="Bougouffa S."/>
            <person name="Bajic V.B."/>
            <person name="Ryu T."/>
            <person name="Ravasi T."/>
            <person name="Bayer T."/>
            <person name="Micklem G."/>
            <person name="Kim H."/>
            <person name="Bhak J."/>
            <person name="Lajeunesse T.C."/>
            <person name="Voolstra C.R."/>
        </authorList>
    </citation>
    <scope>NUCLEOTIDE SEQUENCE [LARGE SCALE GENOMIC DNA]</scope>
    <source>
        <strain evidence="3 4">CCMP2467</strain>
    </source>
</reference>
<evidence type="ECO:0000256" key="2">
    <source>
        <dbReference type="SAM" id="MobiDB-lite"/>
    </source>
</evidence>
<feature type="compositionally biased region" description="Low complexity" evidence="2">
    <location>
        <begin position="1112"/>
        <end position="1130"/>
    </location>
</feature>
<dbReference type="Pfam" id="PF02493">
    <property type="entry name" value="MORN"/>
    <property type="match status" value="3"/>
</dbReference>
<feature type="region of interest" description="Disordered" evidence="2">
    <location>
        <begin position="418"/>
        <end position="456"/>
    </location>
</feature>
<dbReference type="EMBL" id="LSRX01000135">
    <property type="protein sequence ID" value="OLQ07615.1"/>
    <property type="molecule type" value="Genomic_DNA"/>
</dbReference>
<accession>A0A1Q9EJM4</accession>
<feature type="compositionally biased region" description="Polar residues" evidence="2">
    <location>
        <begin position="630"/>
        <end position="643"/>
    </location>
</feature>
<feature type="compositionally biased region" description="Polar residues" evidence="2">
    <location>
        <begin position="843"/>
        <end position="853"/>
    </location>
</feature>
<dbReference type="OrthoDB" id="436955at2759"/>
<feature type="compositionally biased region" description="Acidic residues" evidence="2">
    <location>
        <begin position="1266"/>
        <end position="1275"/>
    </location>
</feature>
<dbReference type="OMA" id="DEWRCED"/>
<feature type="compositionally biased region" description="Pro residues" evidence="2">
    <location>
        <begin position="1141"/>
        <end position="1151"/>
    </location>
</feature>
<feature type="compositionally biased region" description="Basic and acidic residues" evidence="2">
    <location>
        <begin position="721"/>
        <end position="732"/>
    </location>
</feature>
<feature type="compositionally biased region" description="Low complexity" evidence="2">
    <location>
        <begin position="1232"/>
        <end position="1265"/>
    </location>
</feature>
<feature type="compositionally biased region" description="Basic and acidic residues" evidence="2">
    <location>
        <begin position="172"/>
        <end position="183"/>
    </location>
</feature>
<feature type="compositionally biased region" description="Acidic residues" evidence="2">
    <location>
        <begin position="116"/>
        <end position="126"/>
    </location>
</feature>
<name>A0A1Q9EJM4_SYMMI</name>
<feature type="region of interest" description="Disordered" evidence="2">
    <location>
        <begin position="942"/>
        <end position="961"/>
    </location>
</feature>
<feature type="region of interest" description="Disordered" evidence="2">
    <location>
        <begin position="512"/>
        <end position="574"/>
    </location>
</feature>
<feature type="compositionally biased region" description="Polar residues" evidence="2">
    <location>
        <begin position="780"/>
        <end position="792"/>
    </location>
</feature>
<feature type="compositionally biased region" description="Low complexity" evidence="2">
    <location>
        <begin position="430"/>
        <end position="439"/>
    </location>
</feature>
<dbReference type="Proteomes" id="UP000186817">
    <property type="component" value="Unassembled WGS sequence"/>
</dbReference>
<feature type="compositionally biased region" description="Basic and acidic residues" evidence="2">
    <location>
        <begin position="796"/>
        <end position="805"/>
    </location>
</feature>
<feature type="region of interest" description="Disordered" evidence="2">
    <location>
        <begin position="666"/>
        <end position="765"/>
    </location>
</feature>
<dbReference type="SUPFAM" id="SSF82185">
    <property type="entry name" value="Histone H3 K4-specific methyltransferase SET7/9 N-terminal domain"/>
    <property type="match status" value="1"/>
</dbReference>
<feature type="compositionally biased region" description="Acidic residues" evidence="2">
    <location>
        <begin position="270"/>
        <end position="290"/>
    </location>
</feature>
<keyword evidence="1" id="KW-0677">Repeat</keyword>
<evidence type="ECO:0000313" key="3">
    <source>
        <dbReference type="EMBL" id="OLQ07615.1"/>
    </source>
</evidence>
<feature type="compositionally biased region" description="Polar residues" evidence="2">
    <location>
        <begin position="705"/>
        <end position="718"/>
    </location>
</feature>
<evidence type="ECO:0000256" key="1">
    <source>
        <dbReference type="ARBA" id="ARBA00022737"/>
    </source>
</evidence>
<feature type="region of interest" description="Disordered" evidence="2">
    <location>
        <begin position="780"/>
        <end position="930"/>
    </location>
</feature>
<feature type="region of interest" description="Disordered" evidence="2">
    <location>
        <begin position="468"/>
        <end position="496"/>
    </location>
</feature>
<evidence type="ECO:0000313" key="4">
    <source>
        <dbReference type="Proteomes" id="UP000186817"/>
    </source>
</evidence>
<feature type="compositionally biased region" description="Basic and acidic residues" evidence="2">
    <location>
        <begin position="245"/>
        <end position="269"/>
    </location>
</feature>
<organism evidence="3 4">
    <name type="scientific">Symbiodinium microadriaticum</name>
    <name type="common">Dinoflagellate</name>
    <name type="synonym">Zooxanthella microadriatica</name>
    <dbReference type="NCBI Taxonomy" id="2951"/>
    <lineage>
        <taxon>Eukaryota</taxon>
        <taxon>Sar</taxon>
        <taxon>Alveolata</taxon>
        <taxon>Dinophyceae</taxon>
        <taxon>Suessiales</taxon>
        <taxon>Symbiodiniaceae</taxon>
        <taxon>Symbiodinium</taxon>
    </lineage>
</organism>
<comment type="caution">
    <text evidence="3">The sequence shown here is derived from an EMBL/GenBank/DDBJ whole genome shotgun (WGS) entry which is preliminary data.</text>
</comment>
<dbReference type="PANTHER" id="PTHR23084:SF263">
    <property type="entry name" value="MORN REPEAT-CONTAINING PROTEIN 1"/>
    <property type="match status" value="1"/>
</dbReference>
<dbReference type="PANTHER" id="PTHR23084">
    <property type="entry name" value="PHOSPHATIDYLINOSITOL-4-PHOSPHATE 5-KINASE RELATED"/>
    <property type="match status" value="1"/>
</dbReference>
<gene>
    <name evidence="3" type="primary">MORN3</name>
    <name evidence="3" type="ORF">AK812_SmicGene8947</name>
</gene>
<feature type="region of interest" description="Disordered" evidence="2">
    <location>
        <begin position="1183"/>
        <end position="1297"/>
    </location>
</feature>
<keyword evidence="4" id="KW-1185">Reference proteome</keyword>
<feature type="compositionally biased region" description="Basic and acidic residues" evidence="2">
    <location>
        <begin position="692"/>
        <end position="702"/>
    </location>
</feature>
<proteinExistence type="predicted"/>
<feature type="compositionally biased region" description="Low complexity" evidence="2">
    <location>
        <begin position="512"/>
        <end position="530"/>
    </location>
</feature>
<feature type="compositionally biased region" description="Basic and acidic residues" evidence="2">
    <location>
        <begin position="859"/>
        <end position="870"/>
    </location>
</feature>
<dbReference type="Gene3D" id="2.20.110.10">
    <property type="entry name" value="Histone H3 K4-specific methyltransferase SET7/9 N-terminal domain"/>
    <property type="match status" value="1"/>
</dbReference>
<feature type="region of interest" description="Disordered" evidence="2">
    <location>
        <begin position="592"/>
        <end position="651"/>
    </location>
</feature>